<evidence type="ECO:0000313" key="2">
    <source>
        <dbReference type="EMBL" id="CAG8635176.1"/>
    </source>
</evidence>
<dbReference type="PRINTS" id="PR00348">
    <property type="entry name" value="UBIQUITIN"/>
</dbReference>
<dbReference type="PROSITE" id="PS50053">
    <property type="entry name" value="UBIQUITIN_2"/>
    <property type="match status" value="1"/>
</dbReference>
<organism evidence="2 3">
    <name type="scientific">Gigaspora margarita</name>
    <dbReference type="NCBI Taxonomy" id="4874"/>
    <lineage>
        <taxon>Eukaryota</taxon>
        <taxon>Fungi</taxon>
        <taxon>Fungi incertae sedis</taxon>
        <taxon>Mucoromycota</taxon>
        <taxon>Glomeromycotina</taxon>
        <taxon>Glomeromycetes</taxon>
        <taxon>Diversisporales</taxon>
        <taxon>Gigasporaceae</taxon>
        <taxon>Gigaspora</taxon>
    </lineage>
</organism>
<sequence>MYGITGSYMYLGVRLVDLELCDAKLSDVNVINNSTVSSQTISTTTFSKNDSASHHRNVQIFVRNLIGKTLTIEVEPSYTISQVKQKIQNKEGIPPHEQRLIFAGKQLEDNKILSSYNIQKESTLHLLLRLC</sequence>
<accession>A0ABN7UP06</accession>
<proteinExistence type="predicted"/>
<keyword evidence="3" id="KW-1185">Reference proteome</keyword>
<protein>
    <submittedName>
        <fullName evidence="2">14657_t:CDS:1</fullName>
    </submittedName>
</protein>
<dbReference type="InterPro" id="IPR019956">
    <property type="entry name" value="Ubiquitin_dom"/>
</dbReference>
<dbReference type="Pfam" id="PF00240">
    <property type="entry name" value="ubiquitin"/>
    <property type="match status" value="1"/>
</dbReference>
<dbReference type="InterPro" id="IPR050158">
    <property type="entry name" value="Ubiquitin_ubiquitin-like"/>
</dbReference>
<dbReference type="EMBL" id="CAJVQB010004416">
    <property type="protein sequence ID" value="CAG8635176.1"/>
    <property type="molecule type" value="Genomic_DNA"/>
</dbReference>
<dbReference type="PANTHER" id="PTHR10666">
    <property type="entry name" value="UBIQUITIN"/>
    <property type="match status" value="1"/>
</dbReference>
<dbReference type="InterPro" id="IPR000626">
    <property type="entry name" value="Ubiquitin-like_dom"/>
</dbReference>
<gene>
    <name evidence="2" type="ORF">GMARGA_LOCUS8545</name>
</gene>
<dbReference type="SMART" id="SM00213">
    <property type="entry name" value="UBQ"/>
    <property type="match status" value="1"/>
</dbReference>
<evidence type="ECO:0000259" key="1">
    <source>
        <dbReference type="PROSITE" id="PS50053"/>
    </source>
</evidence>
<dbReference type="InterPro" id="IPR029071">
    <property type="entry name" value="Ubiquitin-like_domsf"/>
</dbReference>
<evidence type="ECO:0000313" key="3">
    <source>
        <dbReference type="Proteomes" id="UP000789901"/>
    </source>
</evidence>
<reference evidence="2 3" key="1">
    <citation type="submission" date="2021-06" db="EMBL/GenBank/DDBJ databases">
        <authorList>
            <person name="Kallberg Y."/>
            <person name="Tangrot J."/>
            <person name="Rosling A."/>
        </authorList>
    </citation>
    <scope>NUCLEOTIDE SEQUENCE [LARGE SCALE GENOMIC DNA]</scope>
    <source>
        <strain evidence="2 3">120-4 pot B 10/14</strain>
    </source>
</reference>
<comment type="caution">
    <text evidence="2">The sequence shown here is derived from an EMBL/GenBank/DDBJ whole genome shotgun (WGS) entry which is preliminary data.</text>
</comment>
<dbReference type="SUPFAM" id="SSF54236">
    <property type="entry name" value="Ubiquitin-like"/>
    <property type="match status" value="1"/>
</dbReference>
<dbReference type="Gene3D" id="3.10.20.90">
    <property type="entry name" value="Phosphatidylinositol 3-kinase Catalytic Subunit, Chain A, domain 1"/>
    <property type="match status" value="1"/>
</dbReference>
<name>A0ABN7UP06_GIGMA</name>
<feature type="domain" description="Ubiquitin-like" evidence="1">
    <location>
        <begin position="58"/>
        <end position="131"/>
    </location>
</feature>
<dbReference type="Proteomes" id="UP000789901">
    <property type="component" value="Unassembled WGS sequence"/>
</dbReference>